<reference evidence="5" key="1">
    <citation type="submission" date="2022-07" db="EMBL/GenBank/DDBJ databases">
        <authorList>
            <person name="Li W.-J."/>
            <person name="Deng Q.-Q."/>
        </authorList>
    </citation>
    <scope>NUCLEOTIDE SEQUENCE</scope>
    <source>
        <strain evidence="5">SYSU M60031</strain>
    </source>
</reference>
<dbReference type="CDD" id="cd07377">
    <property type="entry name" value="WHTH_GntR"/>
    <property type="match status" value="1"/>
</dbReference>
<evidence type="ECO:0000313" key="6">
    <source>
        <dbReference type="Proteomes" id="UP001156102"/>
    </source>
</evidence>
<proteinExistence type="predicted"/>
<dbReference type="SUPFAM" id="SSF46785">
    <property type="entry name" value="Winged helix' DNA-binding domain"/>
    <property type="match status" value="1"/>
</dbReference>
<dbReference type="EMBL" id="JANCLT010000003">
    <property type="protein sequence ID" value="MCP8968549.1"/>
    <property type="molecule type" value="Genomic_DNA"/>
</dbReference>
<evidence type="ECO:0000256" key="3">
    <source>
        <dbReference type="ARBA" id="ARBA00023163"/>
    </source>
</evidence>
<dbReference type="Gene3D" id="1.10.10.10">
    <property type="entry name" value="Winged helix-like DNA-binding domain superfamily/Winged helix DNA-binding domain"/>
    <property type="match status" value="1"/>
</dbReference>
<name>A0AA41X403_9BACI</name>
<keyword evidence="3" id="KW-0804">Transcription</keyword>
<accession>A0AA41X403</accession>
<gene>
    <name evidence="5" type="ORF">NK662_08345</name>
</gene>
<evidence type="ECO:0000256" key="2">
    <source>
        <dbReference type="ARBA" id="ARBA00023125"/>
    </source>
</evidence>
<protein>
    <submittedName>
        <fullName evidence="5">GntR family transcriptional regulator</fullName>
    </submittedName>
</protein>
<dbReference type="InterPro" id="IPR000524">
    <property type="entry name" value="Tscrpt_reg_HTH_GntR"/>
</dbReference>
<keyword evidence="2" id="KW-0238">DNA-binding</keyword>
<keyword evidence="6" id="KW-1185">Reference proteome</keyword>
<dbReference type="InterPro" id="IPR036388">
    <property type="entry name" value="WH-like_DNA-bd_sf"/>
</dbReference>
<dbReference type="PANTHER" id="PTHR38445:SF6">
    <property type="entry name" value="GNTR-FAMILY TRANSCRIPTIONAL REGULATOR"/>
    <property type="match status" value="1"/>
</dbReference>
<evidence type="ECO:0000256" key="1">
    <source>
        <dbReference type="ARBA" id="ARBA00023015"/>
    </source>
</evidence>
<organism evidence="5 6">
    <name type="scientific">Ectobacillus ponti</name>
    <dbReference type="NCBI Taxonomy" id="2961894"/>
    <lineage>
        <taxon>Bacteria</taxon>
        <taxon>Bacillati</taxon>
        <taxon>Bacillota</taxon>
        <taxon>Bacilli</taxon>
        <taxon>Bacillales</taxon>
        <taxon>Bacillaceae</taxon>
        <taxon>Ectobacillus</taxon>
    </lineage>
</organism>
<dbReference type="SMART" id="SM00345">
    <property type="entry name" value="HTH_GNTR"/>
    <property type="match status" value="1"/>
</dbReference>
<dbReference type="Proteomes" id="UP001156102">
    <property type="component" value="Unassembled WGS sequence"/>
</dbReference>
<dbReference type="RefSeq" id="WP_254758453.1">
    <property type="nucleotide sequence ID" value="NZ_JANCLT010000003.1"/>
</dbReference>
<sequence length="126" mass="14313">MKVAFDPNMPIYIQIMDFIKKQIITGQLQQGEKLPSVRDLAAELQTNPNTVQRALQELEREGIAEARRGMGRYVTHEGEKIMEMKRDMSKELISAFVSGMEALGVSEEEMLMLVQSALEQRKGEAR</sequence>
<dbReference type="AlphaFoldDB" id="A0AA41X403"/>
<dbReference type="PANTHER" id="PTHR38445">
    <property type="entry name" value="HTH-TYPE TRANSCRIPTIONAL REPRESSOR YTRA"/>
    <property type="match status" value="1"/>
</dbReference>
<keyword evidence="1" id="KW-0805">Transcription regulation</keyword>
<feature type="domain" description="HTH gntR-type" evidence="4">
    <location>
        <begin position="9"/>
        <end position="77"/>
    </location>
</feature>
<dbReference type="GO" id="GO:0003700">
    <property type="term" value="F:DNA-binding transcription factor activity"/>
    <property type="evidence" value="ECO:0007669"/>
    <property type="project" value="InterPro"/>
</dbReference>
<dbReference type="PROSITE" id="PS50949">
    <property type="entry name" value="HTH_GNTR"/>
    <property type="match status" value="1"/>
</dbReference>
<dbReference type="InterPro" id="IPR036390">
    <property type="entry name" value="WH_DNA-bd_sf"/>
</dbReference>
<dbReference type="GO" id="GO:0003677">
    <property type="term" value="F:DNA binding"/>
    <property type="evidence" value="ECO:0007669"/>
    <property type="project" value="UniProtKB-KW"/>
</dbReference>
<comment type="caution">
    <text evidence="5">The sequence shown here is derived from an EMBL/GenBank/DDBJ whole genome shotgun (WGS) entry which is preliminary data.</text>
</comment>
<dbReference type="Pfam" id="PF00392">
    <property type="entry name" value="GntR"/>
    <property type="match status" value="1"/>
</dbReference>
<evidence type="ECO:0000259" key="4">
    <source>
        <dbReference type="PROSITE" id="PS50949"/>
    </source>
</evidence>
<evidence type="ECO:0000313" key="5">
    <source>
        <dbReference type="EMBL" id="MCP8968549.1"/>
    </source>
</evidence>